<evidence type="ECO:0000259" key="2">
    <source>
        <dbReference type="Pfam" id="PF20068"/>
    </source>
</evidence>
<protein>
    <submittedName>
        <fullName evidence="3">Amphi-Trp domain-containing protein</fullName>
    </submittedName>
</protein>
<reference evidence="3 4" key="1">
    <citation type="submission" date="2023-07" db="EMBL/GenBank/DDBJ databases">
        <title>Comparative genomics of wheat-associated soil bacteria to identify genetic determinants of phenazine resistance.</title>
        <authorList>
            <person name="Mouncey N."/>
        </authorList>
    </citation>
    <scope>NUCLEOTIDE SEQUENCE [LARGE SCALE GENOMIC DNA]</scope>
    <source>
        <strain evidence="3 4">B2I6</strain>
    </source>
</reference>
<feature type="region of interest" description="Disordered" evidence="1">
    <location>
        <begin position="94"/>
        <end position="151"/>
    </location>
</feature>
<feature type="compositionally biased region" description="Low complexity" evidence="1">
    <location>
        <begin position="125"/>
        <end position="151"/>
    </location>
</feature>
<feature type="domain" description="Amphi-Trp" evidence="2">
    <location>
        <begin position="22"/>
        <end position="92"/>
    </location>
</feature>
<sequence>MTAELALCVVHAGSEALVKDLKFEQKRSLSRLEAADQLTALAAALREGGDVELAFGPGMLSLRIPDDLRTEIEVEVGDGEVELEFELKWPTVPTRAASARAGTSTDEAAKPRKATRPKESTSRKAASAGPTRSSAGAGRSRAAKSSAAKTA</sequence>
<evidence type="ECO:0000313" key="3">
    <source>
        <dbReference type="EMBL" id="MDQ0585529.1"/>
    </source>
</evidence>
<accession>A0ABU0P2D7</accession>
<keyword evidence="4" id="KW-1185">Reference proteome</keyword>
<dbReference type="EMBL" id="JAUSWV010000002">
    <property type="protein sequence ID" value="MDQ0585529.1"/>
    <property type="molecule type" value="Genomic_DNA"/>
</dbReference>
<name>A0ABU0P2D7_STRRH</name>
<proteinExistence type="predicted"/>
<comment type="caution">
    <text evidence="3">The sequence shown here is derived from an EMBL/GenBank/DDBJ whole genome shotgun (WGS) entry which is preliminary data.</text>
</comment>
<evidence type="ECO:0000313" key="4">
    <source>
        <dbReference type="Proteomes" id="UP001230654"/>
    </source>
</evidence>
<dbReference type="NCBIfam" id="TIGR04354">
    <property type="entry name" value="amphi-Trp"/>
    <property type="match status" value="1"/>
</dbReference>
<dbReference type="Pfam" id="PF20068">
    <property type="entry name" value="Amphi-Trp"/>
    <property type="match status" value="1"/>
</dbReference>
<dbReference type="InterPro" id="IPR027598">
    <property type="entry name" value="Amphi-Trp_dom"/>
</dbReference>
<gene>
    <name evidence="3" type="ORF">QF030_007707</name>
</gene>
<feature type="compositionally biased region" description="Low complexity" evidence="1">
    <location>
        <begin position="94"/>
        <end position="105"/>
    </location>
</feature>
<dbReference type="RefSeq" id="WP_307167213.1">
    <property type="nucleotide sequence ID" value="NZ_JAUSWV010000002.1"/>
</dbReference>
<organism evidence="3 4">
    <name type="scientific">Streptomyces rishiriensis</name>
    <dbReference type="NCBI Taxonomy" id="68264"/>
    <lineage>
        <taxon>Bacteria</taxon>
        <taxon>Bacillati</taxon>
        <taxon>Actinomycetota</taxon>
        <taxon>Actinomycetes</taxon>
        <taxon>Kitasatosporales</taxon>
        <taxon>Streptomycetaceae</taxon>
        <taxon>Streptomyces</taxon>
    </lineage>
</organism>
<evidence type="ECO:0000256" key="1">
    <source>
        <dbReference type="SAM" id="MobiDB-lite"/>
    </source>
</evidence>
<dbReference type="Proteomes" id="UP001230654">
    <property type="component" value="Unassembled WGS sequence"/>
</dbReference>